<dbReference type="InterPro" id="IPR002921">
    <property type="entry name" value="Fungal_lipase-type"/>
</dbReference>
<evidence type="ECO:0000256" key="1">
    <source>
        <dbReference type="SAM" id="MobiDB-lite"/>
    </source>
</evidence>
<name>C3ZTR0_BRAFL</name>
<reference evidence="4" key="1">
    <citation type="journal article" date="2008" name="Nature">
        <title>The amphioxus genome and the evolution of the chordate karyotype.</title>
        <authorList>
            <consortium name="US DOE Joint Genome Institute (JGI-PGF)"/>
            <person name="Putnam N.H."/>
            <person name="Butts T."/>
            <person name="Ferrier D.E.K."/>
            <person name="Furlong R.F."/>
            <person name="Hellsten U."/>
            <person name="Kawashima T."/>
            <person name="Robinson-Rechavi M."/>
            <person name="Shoguchi E."/>
            <person name="Terry A."/>
            <person name="Yu J.-K."/>
            <person name="Benito-Gutierrez E.L."/>
            <person name="Dubchak I."/>
            <person name="Garcia-Fernandez J."/>
            <person name="Gibson-Brown J.J."/>
            <person name="Grigoriev I.V."/>
            <person name="Horton A.C."/>
            <person name="de Jong P.J."/>
            <person name="Jurka J."/>
            <person name="Kapitonov V.V."/>
            <person name="Kohara Y."/>
            <person name="Kuroki Y."/>
            <person name="Lindquist E."/>
            <person name="Lucas S."/>
            <person name="Osoegawa K."/>
            <person name="Pennacchio L.A."/>
            <person name="Salamov A.A."/>
            <person name="Satou Y."/>
            <person name="Sauka-Spengler T."/>
            <person name="Schmutz J."/>
            <person name="Shin-I T."/>
            <person name="Toyoda A."/>
            <person name="Bronner-Fraser M."/>
            <person name="Fujiyama A."/>
            <person name="Holland L.Z."/>
            <person name="Holland P.W.H."/>
            <person name="Satoh N."/>
            <person name="Rokhsar D.S."/>
        </authorList>
    </citation>
    <scope>NUCLEOTIDE SEQUENCE [LARGE SCALE GENOMIC DNA]</scope>
    <source>
        <strain evidence="4">S238N-H82</strain>
        <tissue evidence="4">Testes</tissue>
    </source>
</reference>
<dbReference type="Gene3D" id="3.40.50.1820">
    <property type="entry name" value="alpha/beta hydrolase"/>
    <property type="match status" value="1"/>
</dbReference>
<dbReference type="InParanoid" id="C3ZTR0"/>
<protein>
    <recommendedName>
        <fullName evidence="5">Fungal lipase-like domain-containing protein</fullName>
    </recommendedName>
</protein>
<dbReference type="Pfam" id="PF01764">
    <property type="entry name" value="Lipase_3"/>
    <property type="match status" value="1"/>
</dbReference>
<dbReference type="SUPFAM" id="SSF53474">
    <property type="entry name" value="alpha/beta-Hydrolases"/>
    <property type="match status" value="1"/>
</dbReference>
<evidence type="ECO:0000259" key="2">
    <source>
        <dbReference type="Pfam" id="PF01764"/>
    </source>
</evidence>
<organism>
    <name type="scientific">Branchiostoma floridae</name>
    <name type="common">Florida lancelet</name>
    <name type="synonym">Amphioxus</name>
    <dbReference type="NCBI Taxonomy" id="7739"/>
    <lineage>
        <taxon>Eukaryota</taxon>
        <taxon>Metazoa</taxon>
        <taxon>Chordata</taxon>
        <taxon>Cephalochordata</taxon>
        <taxon>Leptocardii</taxon>
        <taxon>Amphioxiformes</taxon>
        <taxon>Branchiostomatidae</taxon>
        <taxon>Branchiostoma</taxon>
    </lineage>
</organism>
<proteinExistence type="predicted"/>
<feature type="domain" description="G" evidence="3">
    <location>
        <begin position="960"/>
        <end position="1052"/>
    </location>
</feature>
<dbReference type="CDD" id="cd00882">
    <property type="entry name" value="Ras_like_GTPase"/>
    <property type="match status" value="1"/>
</dbReference>
<evidence type="ECO:0008006" key="5">
    <source>
        <dbReference type="Google" id="ProtNLM"/>
    </source>
</evidence>
<evidence type="ECO:0000313" key="4">
    <source>
        <dbReference type="EMBL" id="EEN44058.1"/>
    </source>
</evidence>
<dbReference type="eggNOG" id="ENOG502RVWE">
    <property type="taxonomic scope" value="Eukaryota"/>
</dbReference>
<evidence type="ECO:0000259" key="3">
    <source>
        <dbReference type="Pfam" id="PF01926"/>
    </source>
</evidence>
<dbReference type="PANTHER" id="PTHR14143:SF1">
    <property type="entry name" value="IRG-TYPE G DOMAIN-CONTAINING PROTEIN"/>
    <property type="match status" value="1"/>
</dbReference>
<gene>
    <name evidence="4" type="ORF">BRAFLDRAFT_83027</name>
</gene>
<dbReference type="Pfam" id="PF01926">
    <property type="entry name" value="MMR_HSR1"/>
    <property type="match status" value="1"/>
</dbReference>
<dbReference type="AlphaFoldDB" id="C3ZTR0"/>
<dbReference type="STRING" id="7739.C3ZTR0"/>
<accession>C3ZTR0</accession>
<feature type="region of interest" description="Disordered" evidence="1">
    <location>
        <begin position="90"/>
        <end position="111"/>
    </location>
</feature>
<dbReference type="InterPro" id="IPR029058">
    <property type="entry name" value="AB_hydrolase_fold"/>
</dbReference>
<dbReference type="GO" id="GO:0005525">
    <property type="term" value="F:GTP binding"/>
    <property type="evidence" value="ECO:0007669"/>
    <property type="project" value="InterPro"/>
</dbReference>
<sequence length="1157" mass="123473">MGNAESKNSTSTAVLATSTAVFVYSETKLKLKLKDVTPNKLKQALELPEYPYGLVDVEQNEFIFSNGDGNDSLFNLKANKEYEVKCKVQVKTDGPDGPPKKASASSMPPRLSAKVGMDDIQRAMMCCQAIYQDGPEKVVQFLNKPENRCLHNFGEVCVSRHGRLTYMLAETDDKEELFIAFRGTQSYEDILSDLSIWQGSGTEGESAMGGKCHAGFLKLASCFPVDPILRKYVYGDNCARIVVCGHSMGGAVAHIVTLTMLADLKRCARDTEKVLSIAIGAPFFGDIEMRNYAEKHDLSDNLLTIVNQNDPVPRLLQLAEAFQCATAGGTREFRRIVKKVLPTLMESLKVLSFTGVGGQALASAASAISKVNQLPEYVESISQSLQGYVQELEDVLKYTPLGWYMIITHYRTPNAEQENQWYVSYKKAAEEVVRTMGGTGKLELSPNSLKEHAISEYATVYPKTTVLGKPTELSVTRPQGARKQKKLRIRINGGHLDFFVLGETPSTGIPVDMEKGIQQLAVNDDEVTLECELKDNIPWDGVPKIHVTTHFEVKDVPVTGEMVKEARGLTLSEWAVKDLKPAVLVKAIQQSFSNILLAPNRKEATKEDTVLKLLNRLDGQRKTVREGMKNVVKLNEIIDNAAGLNDLKIEDLDQVVKEIIDEFGQSLKVEYPESLLQWLTSFKGMVTVAGVLAGGAAVLLVGGIAGLGTAGYAAATEAAAGSAPMYLLTAAAETAAAGAAGGAMGAVGASAGVAGGAMGAAGAGVAGGAMGAAGAGVAGGAMGAAGAGVAGGAMGAAGAGVAGGAMGAAGAGVAGGAMGAAGAGVAGGAMGAAGAGAVAGAAGTAAAAAAAAAWYLRKKEQNYQAILRMLIKELPEVPSEQEDSDNTDDVYNLERTLYKKYKGLDFLNKDEEVIMKSKPFKASKMLKDAKDKSQREALRRCQMACDLFQIRQHLQKSCFVGLFGPQNAGKSTLIQKVWGLAVPERGYRAHTTVPSLYKARGAKKMVIMDFPGTTAIDEQVANLANSCGGLSSVLILVMPFQGDTSTDHVKQLAQARILANDYNCCILLCISQCGRFKDILKDEKTVAAYKEDFIKNLDIDPADILFTELVESVDDLESRGIVGPDGVRSWLKDWLIKYDVFKEGEDQLYAAVNMTKA</sequence>
<feature type="compositionally biased region" description="Low complexity" evidence="1">
    <location>
        <begin position="100"/>
        <end position="109"/>
    </location>
</feature>
<dbReference type="SUPFAM" id="SSF52540">
    <property type="entry name" value="P-loop containing nucleoside triphosphate hydrolases"/>
    <property type="match status" value="1"/>
</dbReference>
<dbReference type="EMBL" id="GG666679">
    <property type="protein sequence ID" value="EEN44058.1"/>
    <property type="molecule type" value="Genomic_DNA"/>
</dbReference>
<feature type="domain" description="Fungal lipase-type" evidence="2">
    <location>
        <begin position="178"/>
        <end position="316"/>
    </location>
</feature>
<dbReference type="InterPro" id="IPR027417">
    <property type="entry name" value="P-loop_NTPase"/>
</dbReference>
<dbReference type="CDD" id="cd00519">
    <property type="entry name" value="Lipase_3"/>
    <property type="match status" value="1"/>
</dbReference>
<dbReference type="Gene3D" id="3.40.50.300">
    <property type="entry name" value="P-loop containing nucleotide triphosphate hydrolases"/>
    <property type="match status" value="1"/>
</dbReference>
<dbReference type="InterPro" id="IPR006073">
    <property type="entry name" value="GTP-bd"/>
</dbReference>
<dbReference type="PANTHER" id="PTHR14143">
    <property type="entry name" value="INTERFERON-INDUCIBLE GTPASE FAMILY MEMBER"/>
    <property type="match status" value="1"/>
</dbReference>
<dbReference type="GO" id="GO:0006629">
    <property type="term" value="P:lipid metabolic process"/>
    <property type="evidence" value="ECO:0007669"/>
    <property type="project" value="InterPro"/>
</dbReference>